<dbReference type="PANTHER" id="PTHR10622">
    <property type="entry name" value="HET DOMAIN-CONTAINING PROTEIN"/>
    <property type="match status" value="1"/>
</dbReference>
<dbReference type="Pfam" id="PF06985">
    <property type="entry name" value="HET"/>
    <property type="match status" value="1"/>
</dbReference>
<dbReference type="InterPro" id="IPR010730">
    <property type="entry name" value="HET"/>
</dbReference>
<dbReference type="OrthoDB" id="674604at2759"/>
<accession>A0A0N0NRR3</accession>
<evidence type="ECO:0000259" key="1">
    <source>
        <dbReference type="Pfam" id="PF06985"/>
    </source>
</evidence>
<proteinExistence type="predicted"/>
<protein>
    <submittedName>
        <fullName evidence="2">Vegetative incompatibility protein HET-E-1</fullName>
    </submittedName>
</protein>
<dbReference type="EMBL" id="LFJN01000002">
    <property type="protein sequence ID" value="KPI45129.1"/>
    <property type="molecule type" value="Genomic_DNA"/>
</dbReference>
<reference evidence="2 3" key="1">
    <citation type="submission" date="2015-06" db="EMBL/GenBank/DDBJ databases">
        <title>Draft genome of the ant-associated black yeast Phialophora attae CBS 131958.</title>
        <authorList>
            <person name="Moreno L.F."/>
            <person name="Stielow B.J."/>
            <person name="de Hoog S."/>
            <person name="Vicente V.A."/>
            <person name="Weiss V.A."/>
            <person name="de Vries M."/>
            <person name="Cruz L.M."/>
            <person name="Souza E.M."/>
        </authorList>
    </citation>
    <scope>NUCLEOTIDE SEQUENCE [LARGE SCALE GENOMIC DNA]</scope>
    <source>
        <strain evidence="2 3">CBS 131958</strain>
    </source>
</reference>
<name>A0A0N0NRR3_9EURO</name>
<keyword evidence="3" id="KW-1185">Reference proteome</keyword>
<dbReference type="STRING" id="1664694.A0A0N0NRR3"/>
<dbReference type="AlphaFoldDB" id="A0A0N0NRR3"/>
<sequence>MRLINVDTLALEEYVGDQIPEYAILSHCWRDEEVSYRDWQDSGQRSSKKGFRKIQTACEVARRFSSKYLWVDTNCINKESSAELSEAINSMYTWYQRSAVCIAYLDDVDGSAATFSSFEESRWFTRGWTLQELLAPGEVHFFDASWTEFGTRQTLLRKLSTVTSIQSQYLREPESIRLSPLATRMSWAANRSTTRDEDIAYCLLGLFEVNMPLLYGEGKKAFIRLQEEIIRYSSEHTIFCWSWPPAEGSHEPTDWQGCFAPSPLAFRGARKFVPTPNIGCNMEDLAPEFRMTNRGLLISAPLIHTLTTTVLFVLDANVDAQDIELGFTTWRRHPSENTLLCFPLDRTVFAQGLLRIPKSWSEPRSRSIYLTHERDPSRTHSAIPTSARWLGGSKYALLPLFVDFGHANRFAYDSTFYFSHPVVALMTRNGQNPWSAEIRAKRGRKALEFTVNISEEMRETHGWDVQIQLVNHNGDRLLPVQEETLPFEGDFIIESDRGPTHVRPIWIPQRLDPRAISRRA</sequence>
<organism evidence="2 3">
    <name type="scientific">Cyphellophora attinorum</name>
    <dbReference type="NCBI Taxonomy" id="1664694"/>
    <lineage>
        <taxon>Eukaryota</taxon>
        <taxon>Fungi</taxon>
        <taxon>Dikarya</taxon>
        <taxon>Ascomycota</taxon>
        <taxon>Pezizomycotina</taxon>
        <taxon>Eurotiomycetes</taxon>
        <taxon>Chaetothyriomycetidae</taxon>
        <taxon>Chaetothyriales</taxon>
        <taxon>Cyphellophoraceae</taxon>
        <taxon>Cyphellophora</taxon>
    </lineage>
</organism>
<comment type="caution">
    <text evidence="2">The sequence shown here is derived from an EMBL/GenBank/DDBJ whole genome shotgun (WGS) entry which is preliminary data.</text>
</comment>
<evidence type="ECO:0000313" key="3">
    <source>
        <dbReference type="Proteomes" id="UP000038010"/>
    </source>
</evidence>
<evidence type="ECO:0000313" key="2">
    <source>
        <dbReference type="EMBL" id="KPI45129.1"/>
    </source>
</evidence>
<dbReference type="RefSeq" id="XP_018005092.1">
    <property type="nucleotide sequence ID" value="XM_018142452.1"/>
</dbReference>
<dbReference type="VEuPathDB" id="FungiDB:AB675_2478"/>
<dbReference type="Proteomes" id="UP000038010">
    <property type="component" value="Unassembled WGS sequence"/>
</dbReference>
<dbReference type="GeneID" id="28734332"/>
<feature type="domain" description="Heterokaryon incompatibility" evidence="1">
    <location>
        <begin position="22"/>
        <end position="110"/>
    </location>
</feature>
<gene>
    <name evidence="2" type="ORF">AB675_2478</name>
</gene>
<dbReference type="PANTHER" id="PTHR10622:SF10">
    <property type="entry name" value="HET DOMAIN-CONTAINING PROTEIN"/>
    <property type="match status" value="1"/>
</dbReference>